<sequence length="488" mass="54941">MNKLYYGDNLEVLRRHIRSESVDLVYLDPPFQSGRDYNVLFEEQDGTKAKAQIKAFEDTWEWDTEAAQLYDETVREGGSVGNALEAFRQLLGGTPMLAYLSMMAPRLVELRRVLKPTGSIYLHCDSTAGAYLRLLMDSVFGPKNFRNDILWYYYNKMHDRRKKLFPRATDTLLFYVKDVTEPFVFKQLKEMRDKPTMQLARKKVDGRIVNAKDEDGHVIYRLKEDRTIDNVWRISTIQPADTKQRMGYPTQKPERLLERVIEASSNEGDVVLDPFCGCGTAIAVAQRMRRNWIGIDVTHLAVGLIKYRLLHSFGSAQGKDYEVIGEPTTLEGAIQLASDDRHQFEHWSLGLVGARKSAKAKGADKGVDGQLSFQEGGVGSPHQKVLISVKSGKVSSPMIRDLRGVLEREKAAIGLFITLEQPSRDMRTEAANAGFYESPWGKHAKLQILTIEDLLGGKSPDLPPFQRGGTTFAIPGVVPDEGQQGELL</sequence>
<gene>
    <name evidence="8" type="ORF">JI748_02550</name>
</gene>
<dbReference type="PRINTS" id="PR00508">
    <property type="entry name" value="S21N4MTFRASE"/>
</dbReference>
<dbReference type="InterPro" id="IPR002052">
    <property type="entry name" value="DNA_methylase_N6_adenine_CS"/>
</dbReference>
<protein>
    <recommendedName>
        <fullName evidence="5">Methyltransferase</fullName>
        <ecNumber evidence="5">2.1.1.-</ecNumber>
    </recommendedName>
</protein>
<dbReference type="Proteomes" id="UP000595857">
    <property type="component" value="Chromosome"/>
</dbReference>
<dbReference type="InterPro" id="IPR002941">
    <property type="entry name" value="DNA_methylase_N4/N6"/>
</dbReference>
<evidence type="ECO:0000256" key="1">
    <source>
        <dbReference type="ARBA" id="ARBA00006594"/>
    </source>
</evidence>
<dbReference type="InterPro" id="IPR054557">
    <property type="entry name" value="NA-iREase1_dom"/>
</dbReference>
<evidence type="ECO:0000259" key="6">
    <source>
        <dbReference type="Pfam" id="PF01555"/>
    </source>
</evidence>
<evidence type="ECO:0000313" key="9">
    <source>
        <dbReference type="Proteomes" id="UP000595857"/>
    </source>
</evidence>
<comment type="catalytic activity">
    <reaction evidence="4">
        <text>a 2'-deoxyadenosine in DNA + S-adenosyl-L-methionine = an N(6)-methyl-2'-deoxyadenosine in DNA + S-adenosyl-L-homocysteine + H(+)</text>
        <dbReference type="Rhea" id="RHEA:15197"/>
        <dbReference type="Rhea" id="RHEA-COMP:12418"/>
        <dbReference type="Rhea" id="RHEA-COMP:12419"/>
        <dbReference type="ChEBI" id="CHEBI:15378"/>
        <dbReference type="ChEBI" id="CHEBI:57856"/>
        <dbReference type="ChEBI" id="CHEBI:59789"/>
        <dbReference type="ChEBI" id="CHEBI:90615"/>
        <dbReference type="ChEBI" id="CHEBI:90616"/>
        <dbReference type="EC" id="2.1.1.72"/>
    </reaction>
</comment>
<dbReference type="Pfam" id="PF01555">
    <property type="entry name" value="N6_N4_Mtase"/>
    <property type="match status" value="1"/>
</dbReference>
<dbReference type="InterPro" id="IPR029063">
    <property type="entry name" value="SAM-dependent_MTases_sf"/>
</dbReference>
<name>A0ABX7C9G4_9HYPH</name>
<dbReference type="PROSITE" id="PS00092">
    <property type="entry name" value="N6_MTASE"/>
    <property type="match status" value="1"/>
</dbReference>
<dbReference type="EC" id="2.1.1.-" evidence="5"/>
<dbReference type="SUPFAM" id="SSF53335">
    <property type="entry name" value="S-adenosyl-L-methionine-dependent methyltransferases"/>
    <property type="match status" value="1"/>
</dbReference>
<dbReference type="EMBL" id="CP068046">
    <property type="protein sequence ID" value="QQR39914.1"/>
    <property type="molecule type" value="Genomic_DNA"/>
</dbReference>
<accession>A0ABX7C9G4</accession>
<evidence type="ECO:0000256" key="5">
    <source>
        <dbReference type="RuleBase" id="RU362026"/>
    </source>
</evidence>
<dbReference type="Pfam" id="PF22722">
    <property type="entry name" value="NA-iREase1"/>
    <property type="match status" value="1"/>
</dbReference>
<evidence type="ECO:0000256" key="2">
    <source>
        <dbReference type="ARBA" id="ARBA00022603"/>
    </source>
</evidence>
<proteinExistence type="inferred from homology"/>
<keyword evidence="8" id="KW-0378">Hydrolase</keyword>
<feature type="domain" description="DNA methylase N-4/N-6" evidence="6">
    <location>
        <begin position="22"/>
        <end position="298"/>
    </location>
</feature>
<reference evidence="8 9" key="1">
    <citation type="submission" date="2021-01" db="EMBL/GenBank/DDBJ databases">
        <title>Genome seq and assembly of Devosia sp. LEGU1.</title>
        <authorList>
            <person name="Chhetri G."/>
        </authorList>
    </citation>
    <scope>NUCLEOTIDE SEQUENCE [LARGE SCALE GENOMIC DNA]</scope>
    <source>
        <strain evidence="8 9">LEGU1</strain>
    </source>
</reference>
<keyword evidence="9" id="KW-1185">Reference proteome</keyword>
<keyword evidence="3" id="KW-0808">Transferase</keyword>
<evidence type="ECO:0000256" key="4">
    <source>
        <dbReference type="ARBA" id="ARBA00047942"/>
    </source>
</evidence>
<keyword evidence="8" id="KW-0255">Endonuclease</keyword>
<organism evidence="8 9">
    <name type="scientific">Devosia rhizoryzae</name>
    <dbReference type="NCBI Taxonomy" id="2774137"/>
    <lineage>
        <taxon>Bacteria</taxon>
        <taxon>Pseudomonadati</taxon>
        <taxon>Pseudomonadota</taxon>
        <taxon>Alphaproteobacteria</taxon>
        <taxon>Hyphomicrobiales</taxon>
        <taxon>Devosiaceae</taxon>
        <taxon>Devosia</taxon>
    </lineage>
</organism>
<evidence type="ECO:0000256" key="3">
    <source>
        <dbReference type="ARBA" id="ARBA00022679"/>
    </source>
</evidence>
<evidence type="ECO:0000313" key="8">
    <source>
        <dbReference type="EMBL" id="QQR39914.1"/>
    </source>
</evidence>
<keyword evidence="8" id="KW-0540">Nuclease</keyword>
<comment type="similarity">
    <text evidence="1 5">Belongs to the N(4)/N(6)-methyltransferase family.</text>
</comment>
<feature type="domain" description="NACHT-associated inactive Restriction Endonuclease 1 sensor" evidence="7">
    <location>
        <begin position="342"/>
        <end position="440"/>
    </location>
</feature>
<keyword evidence="2" id="KW-0489">Methyltransferase</keyword>
<dbReference type="GO" id="GO:0004519">
    <property type="term" value="F:endonuclease activity"/>
    <property type="evidence" value="ECO:0007669"/>
    <property type="project" value="UniProtKB-KW"/>
</dbReference>
<dbReference type="RefSeq" id="WP_201634771.1">
    <property type="nucleotide sequence ID" value="NZ_CP068046.1"/>
</dbReference>
<dbReference type="Gene3D" id="3.40.50.150">
    <property type="entry name" value="Vaccinia Virus protein VP39"/>
    <property type="match status" value="1"/>
</dbReference>
<dbReference type="InterPro" id="IPR001091">
    <property type="entry name" value="RM_Methyltransferase"/>
</dbReference>
<evidence type="ECO:0000259" key="7">
    <source>
        <dbReference type="Pfam" id="PF22722"/>
    </source>
</evidence>